<sequence>MNKELTGLFSERSVEAIKKKIQSQPYKIMVEHFLEALVGPSSNALPLPSAEQLTLPSPSAQIDEGVNVVAPRTTGPPASSYSTSPQVQPEIDIISIVAFRGLYRTEEEDLEDLTWEILREIPPSNGVYSAVDIILKLKKGSRRGLPRKSRNSH</sequence>
<dbReference type="EMBL" id="JABXBU010000002">
    <property type="protein sequence ID" value="KAF8795201.1"/>
    <property type="molecule type" value="Genomic_DNA"/>
</dbReference>
<accession>A0A8T0FVT0</accession>
<proteinExistence type="predicted"/>
<name>A0A8T0FVT0_ARGBR</name>
<dbReference type="AlphaFoldDB" id="A0A8T0FVT0"/>
<evidence type="ECO:0000313" key="2">
    <source>
        <dbReference type="Proteomes" id="UP000807504"/>
    </source>
</evidence>
<comment type="caution">
    <text evidence="1">The sequence shown here is derived from an EMBL/GenBank/DDBJ whole genome shotgun (WGS) entry which is preliminary data.</text>
</comment>
<reference evidence="1" key="1">
    <citation type="journal article" date="2020" name="bioRxiv">
        <title>Chromosome-level reference genome of the European wasp spider Argiope bruennichi: a resource for studies on range expansion and evolutionary adaptation.</title>
        <authorList>
            <person name="Sheffer M.M."/>
            <person name="Hoppe A."/>
            <person name="Krehenwinkel H."/>
            <person name="Uhl G."/>
            <person name="Kuss A.W."/>
            <person name="Jensen L."/>
            <person name="Jensen C."/>
            <person name="Gillespie R.G."/>
            <person name="Hoff K.J."/>
            <person name="Prost S."/>
        </authorList>
    </citation>
    <scope>NUCLEOTIDE SEQUENCE</scope>
</reference>
<keyword evidence="2" id="KW-1185">Reference proteome</keyword>
<organism evidence="1 2">
    <name type="scientific">Argiope bruennichi</name>
    <name type="common">Wasp spider</name>
    <name type="synonym">Aranea bruennichi</name>
    <dbReference type="NCBI Taxonomy" id="94029"/>
    <lineage>
        <taxon>Eukaryota</taxon>
        <taxon>Metazoa</taxon>
        <taxon>Ecdysozoa</taxon>
        <taxon>Arthropoda</taxon>
        <taxon>Chelicerata</taxon>
        <taxon>Arachnida</taxon>
        <taxon>Araneae</taxon>
        <taxon>Araneomorphae</taxon>
        <taxon>Entelegynae</taxon>
        <taxon>Araneoidea</taxon>
        <taxon>Araneidae</taxon>
        <taxon>Argiope</taxon>
    </lineage>
</organism>
<protein>
    <submittedName>
        <fullName evidence="1">Uncharacterized protein</fullName>
    </submittedName>
</protein>
<evidence type="ECO:0000313" key="1">
    <source>
        <dbReference type="EMBL" id="KAF8795201.1"/>
    </source>
</evidence>
<gene>
    <name evidence="1" type="ORF">HNY73_003076</name>
</gene>
<dbReference type="Proteomes" id="UP000807504">
    <property type="component" value="Unassembled WGS sequence"/>
</dbReference>
<reference evidence="1" key="2">
    <citation type="submission" date="2020-06" db="EMBL/GenBank/DDBJ databases">
        <authorList>
            <person name="Sheffer M."/>
        </authorList>
    </citation>
    <scope>NUCLEOTIDE SEQUENCE</scope>
</reference>